<reference evidence="1 2" key="1">
    <citation type="submission" date="2019-07" db="EMBL/GenBank/DDBJ databases">
        <authorList>
            <person name="Jastrzebski P J."/>
            <person name="Paukszto L."/>
            <person name="Jastrzebski P J."/>
        </authorList>
    </citation>
    <scope>NUCLEOTIDE SEQUENCE [LARGE SCALE GENOMIC DNA]</scope>
    <source>
        <strain evidence="1 2">WMS-il1</strain>
    </source>
</reference>
<organism evidence="1 2">
    <name type="scientific">Hymenolepis diminuta</name>
    <name type="common">Rat tapeworm</name>
    <dbReference type="NCBI Taxonomy" id="6216"/>
    <lineage>
        <taxon>Eukaryota</taxon>
        <taxon>Metazoa</taxon>
        <taxon>Spiralia</taxon>
        <taxon>Lophotrochozoa</taxon>
        <taxon>Platyhelminthes</taxon>
        <taxon>Cestoda</taxon>
        <taxon>Eucestoda</taxon>
        <taxon>Cyclophyllidea</taxon>
        <taxon>Hymenolepididae</taxon>
        <taxon>Hymenolepis</taxon>
    </lineage>
</organism>
<keyword evidence="2" id="KW-1185">Reference proteome</keyword>
<gene>
    <name evidence="1" type="ORF">WMSIL1_LOCUS5215</name>
</gene>
<accession>A0A564YD06</accession>
<protein>
    <submittedName>
        <fullName evidence="1">Uncharacterized protein</fullName>
    </submittedName>
</protein>
<proteinExistence type="predicted"/>
<name>A0A564YD06_HYMDI</name>
<dbReference type="EMBL" id="CABIJS010000161">
    <property type="protein sequence ID" value="VUZ45151.1"/>
    <property type="molecule type" value="Genomic_DNA"/>
</dbReference>
<evidence type="ECO:0000313" key="2">
    <source>
        <dbReference type="Proteomes" id="UP000321570"/>
    </source>
</evidence>
<sequence>MSKRVYQFTPYYNIPISLKYTCAHVLTRLHAQVTHKMVLYFHPRTHIHTLVTYRLLRFPVISSVPHLSLT</sequence>
<evidence type="ECO:0000313" key="1">
    <source>
        <dbReference type="EMBL" id="VUZ45151.1"/>
    </source>
</evidence>
<dbReference type="Proteomes" id="UP000321570">
    <property type="component" value="Unassembled WGS sequence"/>
</dbReference>
<dbReference type="AlphaFoldDB" id="A0A564YD06"/>